<keyword evidence="6" id="KW-1185">Reference proteome</keyword>
<keyword evidence="1" id="KW-0732">Signal</keyword>
<dbReference type="RefSeq" id="WP_251876251.1">
    <property type="nucleotide sequence ID" value="NZ_CP082275.1"/>
</dbReference>
<dbReference type="EMBL" id="CP082275">
    <property type="protein sequence ID" value="USH01744.1"/>
    <property type="molecule type" value="Genomic_DNA"/>
</dbReference>
<dbReference type="SUPFAM" id="SSF50956">
    <property type="entry name" value="Thermostable phytase (3-phytase)"/>
    <property type="match status" value="1"/>
</dbReference>
<organism evidence="5 6">
    <name type="scientific">Grimontia kaedaensis</name>
    <dbReference type="NCBI Taxonomy" id="2872157"/>
    <lineage>
        <taxon>Bacteria</taxon>
        <taxon>Pseudomonadati</taxon>
        <taxon>Pseudomonadota</taxon>
        <taxon>Gammaproteobacteria</taxon>
        <taxon>Vibrionales</taxon>
        <taxon>Vibrionaceae</taxon>
        <taxon>Grimontia</taxon>
    </lineage>
</organism>
<evidence type="ECO:0000313" key="5">
    <source>
        <dbReference type="EMBL" id="USH01744.1"/>
    </source>
</evidence>
<dbReference type="InterPro" id="IPR013517">
    <property type="entry name" value="FG-GAP"/>
</dbReference>
<accession>A0ABY4WT24</accession>
<dbReference type="InterPro" id="IPR028994">
    <property type="entry name" value="Integrin_alpha_N"/>
</dbReference>
<keyword evidence="4" id="KW-0812">Transmembrane</keyword>
<dbReference type="InterPro" id="IPR013519">
    <property type="entry name" value="Int_alpha_beta-p"/>
</dbReference>
<keyword evidence="2" id="KW-0677">Repeat</keyword>
<feature type="transmembrane region" description="Helical" evidence="4">
    <location>
        <begin position="12"/>
        <end position="41"/>
    </location>
</feature>
<evidence type="ECO:0000256" key="2">
    <source>
        <dbReference type="ARBA" id="ARBA00022737"/>
    </source>
</evidence>
<evidence type="ECO:0000256" key="3">
    <source>
        <dbReference type="ARBA" id="ARBA00023180"/>
    </source>
</evidence>
<dbReference type="Pfam" id="PF14312">
    <property type="entry name" value="FG-GAP_2"/>
    <property type="match status" value="3"/>
</dbReference>
<dbReference type="Gene3D" id="2.130.10.130">
    <property type="entry name" value="Integrin alpha, N-terminal"/>
    <property type="match status" value="3"/>
</dbReference>
<keyword evidence="3" id="KW-0325">Glycoprotein</keyword>
<dbReference type="SMART" id="SM00191">
    <property type="entry name" value="Int_alpha"/>
    <property type="match status" value="4"/>
</dbReference>
<sequence length="634" mass="66497">MRLTILIRPRFFLATFLFMLLRVGALLTVFVLTGCPFLVLLDSDDSAVSDSDVSVLEAFNLVSVSSGNTSSPDANVGRALFLWEVATKDTSTSVTYTVCQKDTTQPQNCSPLISVNNEFSSYVDVGGALKAADNVYFVLAQAGSEYLASNELSLESDVINQLIGYFKASNAGENDIYGVAVALSDDGGTLAVGAKQEDSNWSGINGDESNNSSSNSGAVYLYRKSNSTWIKEAYIKPNVVNNEDEFGRAIALSSDGNTLVVTAPNEDSNASGVNGDDTNNSRARSGAVYIFRFDSGYWVQEAYIKASAPRYQYFLGGGVSMSNDGNVVVVCSLGDDSNATGINGDDNATGSTNSGAMHVFRFSNGGWSQDAYIKASNTGAEDRFCSSVSVSGDGNTIAAGAKFEDSDATGIDGSQGDSGNDNGAAYVFRYSAGSWSQQAYIKASNSGNTDEFGHAVSLDDTGNMLAVSAPKEDSDGIGVNGTQSNNLSTNTGAVYLFRFDSGAWVQEAFIKLNSPANNDQLSNVNVSGDGNTLAIFSQDDSGSIGMNGEAIDSSQKNSGAVHLYQYRDSNWEYVHYLKSTNTENFDGFGASGISISQDGSSIAVGAQGEDATSININGNAGVNGASGSGAVYLF</sequence>
<keyword evidence="4" id="KW-1133">Transmembrane helix</keyword>
<dbReference type="PROSITE" id="PS51257">
    <property type="entry name" value="PROKAR_LIPOPROTEIN"/>
    <property type="match status" value="1"/>
</dbReference>
<evidence type="ECO:0000256" key="1">
    <source>
        <dbReference type="ARBA" id="ARBA00022729"/>
    </source>
</evidence>
<dbReference type="SUPFAM" id="SSF82171">
    <property type="entry name" value="DPP6 N-terminal domain-like"/>
    <property type="match status" value="1"/>
</dbReference>
<evidence type="ECO:0000313" key="6">
    <source>
        <dbReference type="Proteomes" id="UP001056255"/>
    </source>
</evidence>
<dbReference type="PANTHER" id="PTHR36220:SF1">
    <property type="entry name" value="GAMMA TUBULIN COMPLEX COMPONENT C-TERMINAL DOMAIN-CONTAINING PROTEIN"/>
    <property type="match status" value="1"/>
</dbReference>
<name>A0ABY4WT24_9GAMM</name>
<proteinExistence type="predicted"/>
<keyword evidence="4" id="KW-0472">Membrane</keyword>
<protein>
    <submittedName>
        <fullName evidence="5">FG-GAP repeat protein</fullName>
    </submittedName>
</protein>
<evidence type="ECO:0000256" key="4">
    <source>
        <dbReference type="SAM" id="Phobius"/>
    </source>
</evidence>
<dbReference type="Proteomes" id="UP001056255">
    <property type="component" value="Chromosome I"/>
</dbReference>
<dbReference type="PANTHER" id="PTHR36220">
    <property type="entry name" value="UNNAMED PRODUCT"/>
    <property type="match status" value="1"/>
</dbReference>
<gene>
    <name evidence="5" type="ORF">K6Q96_12780</name>
</gene>
<reference evidence="5" key="1">
    <citation type="submission" date="2021-08" db="EMBL/GenBank/DDBJ databases">
        <authorList>
            <person name="Sakaguchi M."/>
            <person name="Kikuchi T."/>
            <person name="Urbanczyk H."/>
        </authorList>
    </citation>
    <scope>NUCLEOTIDE SEQUENCE</scope>
    <source>
        <strain evidence="5">020920N</strain>
    </source>
</reference>